<dbReference type="UniPathway" id="UPA00340">
    <property type="reaction ID" value="UER00459"/>
</dbReference>
<evidence type="ECO:0000256" key="3">
    <source>
        <dbReference type="ARBA" id="ARBA00008756"/>
    </source>
</evidence>
<organism evidence="15 16">
    <name type="scientific">Motilimonas pumila</name>
    <dbReference type="NCBI Taxonomy" id="2303987"/>
    <lineage>
        <taxon>Bacteria</taxon>
        <taxon>Pseudomonadati</taxon>
        <taxon>Pseudomonadota</taxon>
        <taxon>Gammaproteobacteria</taxon>
        <taxon>Alteromonadales</taxon>
        <taxon>Alteromonadales genera incertae sedis</taxon>
        <taxon>Motilimonas</taxon>
    </lineage>
</organism>
<reference evidence="15 16" key="2">
    <citation type="submission" date="2019-01" db="EMBL/GenBank/DDBJ databases">
        <title>Motilimonas pumilus sp. nov., isolated from the gut of sea cucumber (Apostichopus japonicus).</title>
        <authorList>
            <person name="Wang F.-Q."/>
            <person name="Ren L.-H."/>
            <person name="Lin Y.-W."/>
            <person name="Sun G.-H."/>
            <person name="Du Z.-J."/>
            <person name="Zhao J.-X."/>
            <person name="Liu X.-J."/>
            <person name="Liu L.-J."/>
        </authorList>
    </citation>
    <scope>NUCLEOTIDE SEQUENCE [LARGE SCALE GENOMIC DNA]</scope>
    <source>
        <strain evidence="15 16">PLHSC7-2</strain>
    </source>
</reference>
<dbReference type="InterPro" id="IPR004614">
    <property type="entry name" value="P_AcTrfase"/>
</dbReference>
<evidence type="ECO:0000256" key="8">
    <source>
        <dbReference type="ARBA" id="ARBA00022490"/>
    </source>
</evidence>
<comment type="domain">
    <text evidence="12">The N-terminal region seems to be important for proper quaternary structure. The C-terminal region contains the substrate-binding site.</text>
</comment>
<dbReference type="GO" id="GO:0005737">
    <property type="term" value="C:cytoplasm"/>
    <property type="evidence" value="ECO:0007669"/>
    <property type="project" value="UniProtKB-SubCell"/>
</dbReference>
<accession>A0A418YFK4</accession>
<dbReference type="Gene3D" id="3.40.50.10950">
    <property type="match status" value="1"/>
</dbReference>
<proteinExistence type="inferred from homology"/>
<dbReference type="InterPro" id="IPR027417">
    <property type="entry name" value="P-loop_NTPase"/>
</dbReference>
<comment type="caution">
    <text evidence="15">The sequence shown here is derived from an EMBL/GenBank/DDBJ whole genome shotgun (WGS) entry which is preliminary data.</text>
</comment>
<dbReference type="SUPFAM" id="SSF75138">
    <property type="entry name" value="HprK N-terminal domain-like"/>
    <property type="match status" value="1"/>
</dbReference>
<dbReference type="InterPro" id="IPR050500">
    <property type="entry name" value="Phos_Acetyltrans/Butyryltrans"/>
</dbReference>
<evidence type="ECO:0000256" key="4">
    <source>
        <dbReference type="ARBA" id="ARBA00009786"/>
    </source>
</evidence>
<comment type="similarity">
    <text evidence="3 12">In the C-terminal section; belongs to the phosphate acetyltransferase and butyryltransferase family.</text>
</comment>
<dbReference type="NCBIfam" id="NF007233">
    <property type="entry name" value="PRK09653.1"/>
    <property type="match status" value="1"/>
</dbReference>
<evidence type="ECO:0000256" key="9">
    <source>
        <dbReference type="ARBA" id="ARBA00022679"/>
    </source>
</evidence>
<evidence type="ECO:0000256" key="10">
    <source>
        <dbReference type="ARBA" id="ARBA00023315"/>
    </source>
</evidence>
<dbReference type="InterPro" id="IPR028979">
    <property type="entry name" value="Ser_kin/Pase_Hpr-like_N_sf"/>
</dbReference>
<name>A0A418YFK4_9GAMM</name>
<dbReference type="OrthoDB" id="9808984at2"/>
<dbReference type="Pfam" id="PF01515">
    <property type="entry name" value="PTA_PTB"/>
    <property type="match status" value="1"/>
</dbReference>
<evidence type="ECO:0000313" key="15">
    <source>
        <dbReference type="EMBL" id="RJG48155.1"/>
    </source>
</evidence>
<feature type="domain" description="DRTGG" evidence="14">
    <location>
        <begin position="233"/>
        <end position="345"/>
    </location>
</feature>
<evidence type="ECO:0000313" key="16">
    <source>
        <dbReference type="Proteomes" id="UP000283255"/>
    </source>
</evidence>
<evidence type="ECO:0000256" key="12">
    <source>
        <dbReference type="PIRNR" id="PIRNR006107"/>
    </source>
</evidence>
<evidence type="ECO:0000256" key="2">
    <source>
        <dbReference type="ARBA" id="ARBA00004989"/>
    </source>
</evidence>
<evidence type="ECO:0000256" key="11">
    <source>
        <dbReference type="ARBA" id="ARBA00031108"/>
    </source>
</evidence>
<evidence type="ECO:0000259" key="14">
    <source>
        <dbReference type="Pfam" id="PF07085"/>
    </source>
</evidence>
<keyword evidence="9 12" id="KW-0808">Transferase</keyword>
<dbReference type="InterPro" id="IPR016475">
    <property type="entry name" value="P-Actrans_bac"/>
</dbReference>
<dbReference type="EMBL" id="QZCH01000009">
    <property type="protein sequence ID" value="RJG48155.1"/>
    <property type="molecule type" value="Genomic_DNA"/>
</dbReference>
<comment type="subcellular location">
    <subcellularLocation>
        <location evidence="1 12">Cytoplasm</location>
    </subcellularLocation>
</comment>
<comment type="catalytic activity">
    <reaction evidence="12">
        <text>acetyl-CoA + phosphate = acetyl phosphate + CoA</text>
        <dbReference type="Rhea" id="RHEA:19521"/>
        <dbReference type="ChEBI" id="CHEBI:22191"/>
        <dbReference type="ChEBI" id="CHEBI:43474"/>
        <dbReference type="ChEBI" id="CHEBI:57287"/>
        <dbReference type="ChEBI" id="CHEBI:57288"/>
        <dbReference type="EC" id="2.3.1.8"/>
    </reaction>
</comment>
<keyword evidence="16" id="KW-1185">Reference proteome</keyword>
<reference evidence="15 16" key="1">
    <citation type="submission" date="2018-09" db="EMBL/GenBank/DDBJ databases">
        <authorList>
            <person name="Wang F."/>
        </authorList>
    </citation>
    <scope>NUCLEOTIDE SEQUENCE [LARGE SCALE GENOMIC DNA]</scope>
    <source>
        <strain evidence="15 16">PLHSC7-2</strain>
    </source>
</reference>
<comment type="subunit">
    <text evidence="5">Homohexamer.</text>
</comment>
<dbReference type="SUPFAM" id="SSF52540">
    <property type="entry name" value="P-loop containing nucleoside triphosphate hydrolases"/>
    <property type="match status" value="1"/>
</dbReference>
<feature type="domain" description="Phosphate acetyl/butaryl transferase" evidence="13">
    <location>
        <begin position="392"/>
        <end position="707"/>
    </location>
</feature>
<dbReference type="NCBIfam" id="TIGR00651">
    <property type="entry name" value="pta"/>
    <property type="match status" value="1"/>
</dbReference>
<keyword evidence="8 12" id="KW-0963">Cytoplasm</keyword>
<protein>
    <recommendedName>
        <fullName evidence="7 12">Phosphate acetyltransferase</fullName>
        <ecNumber evidence="6 12">2.3.1.8</ecNumber>
    </recommendedName>
    <alternativeName>
        <fullName evidence="11 12">Phosphotransacetylase</fullName>
    </alternativeName>
</protein>
<dbReference type="Gene3D" id="3.40.50.10750">
    <property type="entry name" value="Isocitrate/Isopropylmalate dehydrogenase-like"/>
    <property type="match status" value="1"/>
</dbReference>
<evidence type="ECO:0000256" key="7">
    <source>
        <dbReference type="ARBA" id="ARBA00021528"/>
    </source>
</evidence>
<dbReference type="SUPFAM" id="SSF53659">
    <property type="entry name" value="Isocitrate/Isopropylmalate dehydrogenase-like"/>
    <property type="match status" value="1"/>
</dbReference>
<dbReference type="AlphaFoldDB" id="A0A418YFK4"/>
<evidence type="ECO:0000259" key="13">
    <source>
        <dbReference type="Pfam" id="PF01515"/>
    </source>
</evidence>
<keyword evidence="10 12" id="KW-0012">Acyltransferase</keyword>
<sequence length="714" mass="77576">MSRTIMLIPIGSGVGVTSVSLGMVRAMERHGVVVNFFKPIAQPKSGDTGPERSTTIIRNATNILPPEPFTMQYAENLISSNQTSDLLEEVVARFKTGTSEADVVVVEGLVPTIKHPFANELNYQIAKAIGAEMVFVTHPSNDSSQQLKERIEIAVSAFGGHKNTRIIGCIINKVGAPLDDQDRTRPDLTEMFEMPSSKTNTNLEVLQMFGKSPLRILGCIPWNPSLVAPRARDLAEHLDAIIINKGDMDTRRLQSVTFCARSIPNMVEHFKPGSMLVTSGDRSDVIVSACLASMNGVKIGCLLLTGNYRPEPQVMRLCERAMETTGLPIMMISTNTWQTSVRLQSFNMEIPTDDAERIELVQDYVAGHVDKHWIETLTQGSTLPRKLSPPAFRYHLTELARAVNRRIVLPEGDEPRTVKAASLCVQRGIATPILLGNPDKIQLVAEQQGVKLTEGVVIIDPVTVREKYVAPMVELRKGKGLTEVVAREQLQDNVVLGTMMLAQDEVDGLVSGAVHTTANTIRPPLQLIKTAPGANLVSSIFFMLLPDQVLVYGDCAINPDPNAEQLADIAIQSADSAAAFGIEPKVAMISYSTGSSGSGSDVEKVREATKIAQERRPDLIIDGPLQYDAAIMENVAKSKAPDSPVAGKATVFIFPDLNTGNTTYKAVQRSAELISIGPMLQGMRKPVNDLSRGALVDDIVYTIALTAIQASQQQ</sequence>
<dbReference type="CDD" id="cd03109">
    <property type="entry name" value="DTBS"/>
    <property type="match status" value="1"/>
</dbReference>
<gene>
    <name evidence="15" type="ORF">D1Z90_08800</name>
</gene>
<dbReference type="Gene3D" id="3.40.1390.20">
    <property type="entry name" value="HprK N-terminal domain-like"/>
    <property type="match status" value="1"/>
</dbReference>
<dbReference type="PANTHER" id="PTHR43356">
    <property type="entry name" value="PHOSPHATE ACETYLTRANSFERASE"/>
    <property type="match status" value="1"/>
</dbReference>
<dbReference type="PANTHER" id="PTHR43356:SF3">
    <property type="entry name" value="PHOSPHATE ACETYLTRANSFERASE"/>
    <property type="match status" value="1"/>
</dbReference>
<dbReference type="InterPro" id="IPR042112">
    <property type="entry name" value="P_AcTrfase_dom2"/>
</dbReference>
<comment type="pathway">
    <text evidence="2 12">Metabolic intermediate biosynthesis; acetyl-CoA biosynthesis; acetyl-CoA from acetate: step 2/2.</text>
</comment>
<evidence type="ECO:0000256" key="6">
    <source>
        <dbReference type="ARBA" id="ARBA00012707"/>
    </source>
</evidence>
<dbReference type="NCBIfam" id="NF004167">
    <property type="entry name" value="PRK05632.1"/>
    <property type="match status" value="1"/>
</dbReference>
<dbReference type="Proteomes" id="UP000283255">
    <property type="component" value="Unassembled WGS sequence"/>
</dbReference>
<dbReference type="InterPro" id="IPR002505">
    <property type="entry name" value="PTA_PTB"/>
</dbReference>
<dbReference type="Pfam" id="PF07085">
    <property type="entry name" value="DRTGG"/>
    <property type="match status" value="1"/>
</dbReference>
<dbReference type="FunFam" id="3.40.50.10750:FF:000001">
    <property type="entry name" value="Phosphate acetyltransferase"/>
    <property type="match status" value="1"/>
</dbReference>
<dbReference type="GO" id="GO:0006085">
    <property type="term" value="P:acetyl-CoA biosynthetic process"/>
    <property type="evidence" value="ECO:0007669"/>
    <property type="project" value="UniProtKB-UniPathway"/>
</dbReference>
<dbReference type="Pfam" id="PF13500">
    <property type="entry name" value="AAA_26"/>
    <property type="match status" value="1"/>
</dbReference>
<dbReference type="EC" id="2.3.1.8" evidence="6 12"/>
<dbReference type="RefSeq" id="WP_119910381.1">
    <property type="nucleotide sequence ID" value="NZ_QZCH01000009.1"/>
</dbReference>
<evidence type="ECO:0000256" key="1">
    <source>
        <dbReference type="ARBA" id="ARBA00004496"/>
    </source>
</evidence>
<dbReference type="InterPro" id="IPR042113">
    <property type="entry name" value="P_AcTrfase_dom1"/>
</dbReference>
<dbReference type="Gene3D" id="3.40.50.300">
    <property type="entry name" value="P-loop containing nucleotide triphosphate hydrolases"/>
    <property type="match status" value="1"/>
</dbReference>
<comment type="similarity">
    <text evidence="4 12">In the N-terminal section; belongs to the CobB/CobQ family.</text>
</comment>
<dbReference type="GO" id="GO:0008959">
    <property type="term" value="F:phosphate acetyltransferase activity"/>
    <property type="evidence" value="ECO:0007669"/>
    <property type="project" value="UniProtKB-EC"/>
</dbReference>
<comment type="function">
    <text evidence="12">Involved in acetate metabolism.</text>
</comment>
<evidence type="ECO:0000256" key="5">
    <source>
        <dbReference type="ARBA" id="ARBA00011643"/>
    </source>
</evidence>
<dbReference type="InterPro" id="IPR010766">
    <property type="entry name" value="DRTGG"/>
</dbReference>
<dbReference type="PIRSF" id="PIRSF006107">
    <property type="entry name" value="PhpActrans_proteobac"/>
    <property type="match status" value="1"/>
</dbReference>